<dbReference type="EMBL" id="JAHUTI010091469">
    <property type="protein sequence ID" value="MED6262078.1"/>
    <property type="molecule type" value="Genomic_DNA"/>
</dbReference>
<name>A0ABU7CKB8_9TELE</name>
<dbReference type="Proteomes" id="UP001345963">
    <property type="component" value="Unassembled WGS sequence"/>
</dbReference>
<evidence type="ECO:0000313" key="1">
    <source>
        <dbReference type="EMBL" id="MED6262078.1"/>
    </source>
</evidence>
<gene>
    <name evidence="1" type="ORF">ATANTOWER_014149</name>
</gene>
<comment type="caution">
    <text evidence="1">The sequence shown here is derived from an EMBL/GenBank/DDBJ whole genome shotgun (WGS) entry which is preliminary data.</text>
</comment>
<keyword evidence="2" id="KW-1185">Reference proteome</keyword>
<proteinExistence type="predicted"/>
<evidence type="ECO:0000313" key="2">
    <source>
        <dbReference type="Proteomes" id="UP001345963"/>
    </source>
</evidence>
<reference evidence="1 2" key="1">
    <citation type="submission" date="2021-07" db="EMBL/GenBank/DDBJ databases">
        <authorList>
            <person name="Palmer J.M."/>
        </authorList>
    </citation>
    <scope>NUCLEOTIDE SEQUENCE [LARGE SCALE GENOMIC DNA]</scope>
    <source>
        <strain evidence="1 2">AT_MEX2019</strain>
        <tissue evidence="1">Muscle</tissue>
    </source>
</reference>
<protein>
    <submittedName>
        <fullName evidence="1">Uncharacterized protein</fullName>
    </submittedName>
</protein>
<organism evidence="1 2">
    <name type="scientific">Ataeniobius toweri</name>
    <dbReference type="NCBI Taxonomy" id="208326"/>
    <lineage>
        <taxon>Eukaryota</taxon>
        <taxon>Metazoa</taxon>
        <taxon>Chordata</taxon>
        <taxon>Craniata</taxon>
        <taxon>Vertebrata</taxon>
        <taxon>Euteleostomi</taxon>
        <taxon>Actinopterygii</taxon>
        <taxon>Neopterygii</taxon>
        <taxon>Teleostei</taxon>
        <taxon>Neoteleostei</taxon>
        <taxon>Acanthomorphata</taxon>
        <taxon>Ovalentaria</taxon>
        <taxon>Atherinomorphae</taxon>
        <taxon>Cyprinodontiformes</taxon>
        <taxon>Goodeidae</taxon>
        <taxon>Ataeniobius</taxon>
    </lineage>
</organism>
<accession>A0ABU7CKB8</accession>
<sequence length="130" mass="15248">MSHGHRPESEHRLVNEELFSLTQLFLHHNRLKFGSSTAPSYYHSRPRHHDPLLHLSQRLTPDLEGVLPFATAGYYDLTLRHEDQKKLDTKRKFSFIVRKIKSKCVDNLTAILKVNQQMLIVKMWLFGSNI</sequence>